<keyword evidence="6" id="KW-1185">Reference proteome</keyword>
<dbReference type="GO" id="GO:0035861">
    <property type="term" value="C:site of double-strand break"/>
    <property type="evidence" value="ECO:0007669"/>
    <property type="project" value="TreeGrafter"/>
</dbReference>
<dbReference type="Proteomes" id="UP000192220">
    <property type="component" value="Unplaced"/>
</dbReference>
<dbReference type="GO" id="GO:0003690">
    <property type="term" value="F:double-stranded DNA binding"/>
    <property type="evidence" value="ECO:0007669"/>
    <property type="project" value="TreeGrafter"/>
</dbReference>
<dbReference type="GO" id="GO:0003682">
    <property type="term" value="F:chromatin binding"/>
    <property type="evidence" value="ECO:0007669"/>
    <property type="project" value="TreeGrafter"/>
</dbReference>
<dbReference type="GO" id="GO:0005829">
    <property type="term" value="C:cytosol"/>
    <property type="evidence" value="ECO:0007669"/>
    <property type="project" value="TreeGrafter"/>
</dbReference>
<dbReference type="GO" id="GO:0005634">
    <property type="term" value="C:nucleus"/>
    <property type="evidence" value="ECO:0007669"/>
    <property type="project" value="TreeGrafter"/>
</dbReference>
<feature type="compositionally biased region" description="Basic and acidic residues" evidence="2">
    <location>
        <begin position="40"/>
        <end position="61"/>
    </location>
</feature>
<organism evidence="6 7">
    <name type="scientific">Austrofundulus limnaeus</name>
    <name type="common">Annual killifish</name>
    <dbReference type="NCBI Taxonomy" id="52670"/>
    <lineage>
        <taxon>Eukaryota</taxon>
        <taxon>Metazoa</taxon>
        <taxon>Chordata</taxon>
        <taxon>Craniata</taxon>
        <taxon>Vertebrata</taxon>
        <taxon>Euteleostomi</taxon>
        <taxon>Actinopterygii</taxon>
        <taxon>Neopterygii</taxon>
        <taxon>Teleostei</taxon>
        <taxon>Neoteleostei</taxon>
        <taxon>Acanthomorphata</taxon>
        <taxon>Ovalentaria</taxon>
        <taxon>Atherinomorphae</taxon>
        <taxon>Cyprinodontiformes</taxon>
        <taxon>Rivulidae</taxon>
        <taxon>Austrofundulus</taxon>
    </lineage>
</organism>
<dbReference type="FunCoup" id="A0A2I4CYT2">
    <property type="interactions" value="425"/>
</dbReference>
<reference evidence="7" key="1">
    <citation type="submission" date="2025-08" db="UniProtKB">
        <authorList>
            <consortium name="RefSeq"/>
        </authorList>
    </citation>
    <scope>IDENTIFICATION</scope>
    <source>
        <strain evidence="7">Quisiro</strain>
        <tissue evidence="7">Liver</tissue>
    </source>
</reference>
<evidence type="ECO:0000256" key="3">
    <source>
        <dbReference type="SAM" id="Phobius"/>
    </source>
</evidence>
<dbReference type="GO" id="GO:0032481">
    <property type="term" value="P:positive regulation of type I interferon production"/>
    <property type="evidence" value="ECO:0007669"/>
    <property type="project" value="TreeGrafter"/>
</dbReference>
<keyword evidence="3" id="KW-0812">Transmembrane</keyword>
<dbReference type="GeneID" id="106533424"/>
<feature type="compositionally biased region" description="Basic residues" evidence="2">
    <location>
        <begin position="1"/>
        <end position="11"/>
    </location>
</feature>
<dbReference type="SMART" id="SM01265">
    <property type="entry name" value="Mab-21"/>
    <property type="match status" value="1"/>
</dbReference>
<feature type="domain" description="Mab-21-like HhH/H2TH-like" evidence="5">
    <location>
        <begin position="481"/>
        <end position="580"/>
    </location>
</feature>
<dbReference type="GO" id="GO:0061501">
    <property type="term" value="F:2',3'-cyclic GMP-AMP synthase activity"/>
    <property type="evidence" value="ECO:0007669"/>
    <property type="project" value="TreeGrafter"/>
</dbReference>
<evidence type="ECO:0000256" key="1">
    <source>
        <dbReference type="ARBA" id="ARBA00008307"/>
    </source>
</evidence>
<evidence type="ECO:0000313" key="6">
    <source>
        <dbReference type="Proteomes" id="UP000192220"/>
    </source>
</evidence>
<keyword evidence="3" id="KW-1133">Transmembrane helix</keyword>
<dbReference type="RefSeq" id="XP_013885156.1">
    <property type="nucleotide sequence ID" value="XM_014029702.1"/>
</dbReference>
<dbReference type="PANTHER" id="PTHR10656">
    <property type="entry name" value="CELL FATE DETERMINING PROTEIN MAB21-RELATED"/>
    <property type="match status" value="1"/>
</dbReference>
<dbReference type="GO" id="GO:0002230">
    <property type="term" value="P:positive regulation of defense response to virus by host"/>
    <property type="evidence" value="ECO:0007669"/>
    <property type="project" value="TreeGrafter"/>
</dbReference>
<dbReference type="GO" id="GO:2000042">
    <property type="term" value="P:negative regulation of double-strand break repair via homologous recombination"/>
    <property type="evidence" value="ECO:0007669"/>
    <property type="project" value="TreeGrafter"/>
</dbReference>
<dbReference type="InterPro" id="IPR046906">
    <property type="entry name" value="Mab-21_HhH/H2TH-like"/>
</dbReference>
<dbReference type="InterPro" id="IPR046903">
    <property type="entry name" value="Mab-21-like_nuc_Trfase"/>
</dbReference>
<dbReference type="FunFam" id="1.10.1410.40:FF:000007">
    <property type="entry name" value="Cyclic GMP-AMP synthase"/>
    <property type="match status" value="1"/>
</dbReference>
<dbReference type="PANTHER" id="PTHR10656:SF35">
    <property type="entry name" value="CYCLIC GMP-AMP SYNTHASE"/>
    <property type="match status" value="1"/>
</dbReference>
<dbReference type="CTD" id="557043"/>
<feature type="domain" description="Mab-21-like nucleotidyltransferase" evidence="4">
    <location>
        <begin position="291"/>
        <end position="465"/>
    </location>
</feature>
<feature type="transmembrane region" description="Helical" evidence="3">
    <location>
        <begin position="262"/>
        <end position="286"/>
    </location>
</feature>
<evidence type="ECO:0000259" key="4">
    <source>
        <dbReference type="Pfam" id="PF03281"/>
    </source>
</evidence>
<protein>
    <submittedName>
        <fullName evidence="7">Cyclic GMP-AMP synthase isoform X1</fullName>
    </submittedName>
</protein>
<dbReference type="InParanoid" id="A0A2I4CYT2"/>
<dbReference type="Pfam" id="PF03281">
    <property type="entry name" value="Mab-21"/>
    <property type="match status" value="1"/>
</dbReference>
<dbReference type="Pfam" id="PF20266">
    <property type="entry name" value="Mab-21_C"/>
    <property type="match status" value="1"/>
</dbReference>
<sequence length="598" mass="68126">MGGRGKPRRAKSPNLNLKEFNPESPVSLSPTTFEEEEQNETTKRPKKRDQQQRKQPEEKPCAPKAVRGRTTKHSTEEANKQQDVPADSTKTKTYSARKNSKETTPGDAAHTQLKPETPKDIIKAPLKISKVKAPNGKAEDLNTEVQPVQKIKTEPSTAATTKSAAANTTRDKTFANKAACGRTEAQPDGSEEFLTGRAEDKEKVYRMILGKLKIKKVDRSKAAHVINDFIKQLIEYLKKSESFKEVEQLRTGSYYENLKVSLFYFLNILSVHMVHIILLIEVYYTILFICIQISNPDEFDVMLPIPVARVQIDPFGTNGAFYSVQLKRGPEPLLKFQKNILSSYEMLKDFREEVKTFAKKQSEWKLTRKKPGCPAVTLTTEIESTTISLDVVLCLEVRSSWPQFTKDGFKIERWLGKKVRQDHKWKPFYLVPKYEGKGNVEKDGVLAKEAWRVSFSHIEKDIMKNHGSEKTCCEKGGASCCRKDCLKLLKHLLHLCKEKNSDLDKFCSYHVKTTLFHACCSRTKDNEWKASDLSRCFETLLQDFEGYLRNGELSNFFIPSQNLLSDIAKSECITLADCIKEQREMGFPVFKQDLGISP</sequence>
<accession>A0A2I4CYT2</accession>
<comment type="similarity">
    <text evidence="1">Belongs to the mab-21 family.</text>
</comment>
<dbReference type="GO" id="GO:0038001">
    <property type="term" value="P:paracrine signaling"/>
    <property type="evidence" value="ECO:0007669"/>
    <property type="project" value="TreeGrafter"/>
</dbReference>
<evidence type="ECO:0000256" key="2">
    <source>
        <dbReference type="SAM" id="MobiDB-lite"/>
    </source>
</evidence>
<dbReference type="OrthoDB" id="6054650at2759"/>
<feature type="region of interest" description="Disordered" evidence="2">
    <location>
        <begin position="1"/>
        <end position="126"/>
    </location>
</feature>
<gene>
    <name evidence="7" type="primary">cgasa</name>
</gene>
<evidence type="ECO:0000313" key="7">
    <source>
        <dbReference type="RefSeq" id="XP_013885156.1"/>
    </source>
</evidence>
<dbReference type="Gene3D" id="3.30.460.90">
    <property type="match status" value="2"/>
</dbReference>
<dbReference type="KEGG" id="alim:106533424"/>
<dbReference type="GO" id="GO:0002218">
    <property type="term" value="P:activation of innate immune response"/>
    <property type="evidence" value="ECO:0007669"/>
    <property type="project" value="TreeGrafter"/>
</dbReference>
<proteinExistence type="inferred from homology"/>
<dbReference type="AlphaFoldDB" id="A0A2I4CYT2"/>
<dbReference type="Gene3D" id="1.10.1410.40">
    <property type="match status" value="1"/>
</dbReference>
<evidence type="ECO:0000259" key="5">
    <source>
        <dbReference type="Pfam" id="PF20266"/>
    </source>
</evidence>
<name>A0A2I4CYT2_AUSLI</name>
<dbReference type="InterPro" id="IPR024810">
    <property type="entry name" value="MAB21L/cGLR"/>
</dbReference>
<dbReference type="GO" id="GO:0071360">
    <property type="term" value="P:cellular response to exogenous dsRNA"/>
    <property type="evidence" value="ECO:0007669"/>
    <property type="project" value="TreeGrafter"/>
</dbReference>
<keyword evidence="3" id="KW-0472">Membrane</keyword>
<dbReference type="GO" id="GO:0006974">
    <property type="term" value="P:DNA damage response"/>
    <property type="evidence" value="ECO:0007669"/>
    <property type="project" value="TreeGrafter"/>
</dbReference>
<dbReference type="STRING" id="52670.A0A2I4CYT2"/>